<dbReference type="SMART" id="SM00066">
    <property type="entry name" value="GAL4"/>
    <property type="match status" value="1"/>
</dbReference>
<evidence type="ECO:0000256" key="6">
    <source>
        <dbReference type="ARBA" id="ARBA00023163"/>
    </source>
</evidence>
<dbReference type="InterPro" id="IPR007219">
    <property type="entry name" value="XnlR_reg_dom"/>
</dbReference>
<keyword evidence="3" id="KW-0862">Zinc</keyword>
<evidence type="ECO:0000256" key="8">
    <source>
        <dbReference type="SAM" id="MobiDB-lite"/>
    </source>
</evidence>
<dbReference type="Pfam" id="PF00172">
    <property type="entry name" value="Zn_clus"/>
    <property type="match status" value="1"/>
</dbReference>
<name>A0A9P3PQF2_LYOSH</name>
<dbReference type="Proteomes" id="UP001063166">
    <property type="component" value="Unassembled WGS sequence"/>
</dbReference>
<dbReference type="GO" id="GO:0005634">
    <property type="term" value="C:nucleus"/>
    <property type="evidence" value="ECO:0007669"/>
    <property type="project" value="UniProtKB-SubCell"/>
</dbReference>
<evidence type="ECO:0000256" key="4">
    <source>
        <dbReference type="ARBA" id="ARBA00023015"/>
    </source>
</evidence>
<dbReference type="GO" id="GO:0006351">
    <property type="term" value="P:DNA-templated transcription"/>
    <property type="evidence" value="ECO:0007669"/>
    <property type="project" value="InterPro"/>
</dbReference>
<feature type="compositionally biased region" description="Low complexity" evidence="8">
    <location>
        <begin position="713"/>
        <end position="753"/>
    </location>
</feature>
<dbReference type="GO" id="GO:0000981">
    <property type="term" value="F:DNA-binding transcription factor activity, RNA polymerase II-specific"/>
    <property type="evidence" value="ECO:0007669"/>
    <property type="project" value="InterPro"/>
</dbReference>
<evidence type="ECO:0000313" key="10">
    <source>
        <dbReference type="EMBL" id="GLB39659.1"/>
    </source>
</evidence>
<feature type="region of interest" description="Disordered" evidence="8">
    <location>
        <begin position="650"/>
        <end position="763"/>
    </location>
</feature>
<dbReference type="SMART" id="SM00906">
    <property type="entry name" value="Fungal_trans"/>
    <property type="match status" value="1"/>
</dbReference>
<feature type="compositionally biased region" description="Low complexity" evidence="8">
    <location>
        <begin position="8"/>
        <end position="19"/>
    </location>
</feature>
<evidence type="ECO:0000256" key="2">
    <source>
        <dbReference type="ARBA" id="ARBA00022723"/>
    </source>
</evidence>
<keyword evidence="11" id="KW-1185">Reference proteome</keyword>
<dbReference type="AlphaFoldDB" id="A0A9P3PQF2"/>
<comment type="caution">
    <text evidence="10">The sequence shown here is derived from an EMBL/GenBank/DDBJ whole genome shotgun (WGS) entry which is preliminary data.</text>
</comment>
<evidence type="ECO:0000256" key="1">
    <source>
        <dbReference type="ARBA" id="ARBA00004123"/>
    </source>
</evidence>
<keyword evidence="6" id="KW-0804">Transcription</keyword>
<dbReference type="PROSITE" id="PS50048">
    <property type="entry name" value="ZN2_CY6_FUNGAL_2"/>
    <property type="match status" value="1"/>
</dbReference>
<dbReference type="SUPFAM" id="SSF57701">
    <property type="entry name" value="Zn2/Cys6 DNA-binding domain"/>
    <property type="match status" value="1"/>
</dbReference>
<dbReference type="InterPro" id="IPR001138">
    <property type="entry name" value="Zn2Cys6_DnaBD"/>
</dbReference>
<dbReference type="EMBL" id="BRPK01000007">
    <property type="protein sequence ID" value="GLB39659.1"/>
    <property type="molecule type" value="Genomic_DNA"/>
</dbReference>
<dbReference type="PROSITE" id="PS00463">
    <property type="entry name" value="ZN2_CY6_FUNGAL_1"/>
    <property type="match status" value="1"/>
</dbReference>
<feature type="compositionally biased region" description="Gly residues" evidence="8">
    <location>
        <begin position="804"/>
        <end position="816"/>
    </location>
</feature>
<dbReference type="PANTHER" id="PTHR31313">
    <property type="entry name" value="TY1 ENHANCER ACTIVATOR"/>
    <property type="match status" value="1"/>
</dbReference>
<dbReference type="Pfam" id="PF04082">
    <property type="entry name" value="Fungal_trans"/>
    <property type="match status" value="1"/>
</dbReference>
<feature type="region of interest" description="Disordered" evidence="8">
    <location>
        <begin position="1"/>
        <end position="21"/>
    </location>
</feature>
<dbReference type="CDD" id="cd12148">
    <property type="entry name" value="fungal_TF_MHR"/>
    <property type="match status" value="1"/>
</dbReference>
<feature type="compositionally biased region" description="Gly residues" evidence="8">
    <location>
        <begin position="836"/>
        <end position="850"/>
    </location>
</feature>
<dbReference type="GO" id="GO:0003677">
    <property type="term" value="F:DNA binding"/>
    <property type="evidence" value="ECO:0007669"/>
    <property type="project" value="UniProtKB-KW"/>
</dbReference>
<feature type="region of interest" description="Disordered" evidence="8">
    <location>
        <begin position="872"/>
        <end position="911"/>
    </location>
</feature>
<evidence type="ECO:0000259" key="9">
    <source>
        <dbReference type="PROSITE" id="PS50048"/>
    </source>
</evidence>
<dbReference type="Gene3D" id="4.10.240.10">
    <property type="entry name" value="Zn(2)-C6 fungal-type DNA-binding domain"/>
    <property type="match status" value="1"/>
</dbReference>
<feature type="region of interest" description="Disordered" evidence="8">
    <location>
        <begin position="798"/>
        <end position="850"/>
    </location>
</feature>
<accession>A0A9P3PQF2</accession>
<gene>
    <name evidence="10" type="ORF">LshimejAT787_0701690</name>
</gene>
<evidence type="ECO:0000256" key="7">
    <source>
        <dbReference type="ARBA" id="ARBA00023242"/>
    </source>
</evidence>
<evidence type="ECO:0000313" key="11">
    <source>
        <dbReference type="Proteomes" id="UP001063166"/>
    </source>
</evidence>
<dbReference type="OrthoDB" id="2154091at2759"/>
<dbReference type="GO" id="GO:0008270">
    <property type="term" value="F:zinc ion binding"/>
    <property type="evidence" value="ECO:0007669"/>
    <property type="project" value="InterPro"/>
</dbReference>
<dbReference type="CDD" id="cd00067">
    <property type="entry name" value="GAL4"/>
    <property type="match status" value="1"/>
</dbReference>
<reference evidence="10" key="1">
    <citation type="submission" date="2022-07" db="EMBL/GenBank/DDBJ databases">
        <title>The genome of Lyophyllum shimeji provides insight into the initial evolution of ectomycorrhizal fungal genome.</title>
        <authorList>
            <person name="Kobayashi Y."/>
            <person name="Shibata T."/>
            <person name="Hirakawa H."/>
            <person name="Shigenobu S."/>
            <person name="Nishiyama T."/>
            <person name="Yamada A."/>
            <person name="Hasebe M."/>
            <person name="Kawaguchi M."/>
        </authorList>
    </citation>
    <scope>NUCLEOTIDE SEQUENCE</scope>
    <source>
        <strain evidence="10">AT787</strain>
    </source>
</reference>
<feature type="compositionally biased region" description="Polar residues" evidence="8">
    <location>
        <begin position="754"/>
        <end position="763"/>
    </location>
</feature>
<evidence type="ECO:0000256" key="5">
    <source>
        <dbReference type="ARBA" id="ARBA00023125"/>
    </source>
</evidence>
<keyword evidence="2" id="KW-0479">Metal-binding</keyword>
<dbReference type="PANTHER" id="PTHR31313:SF81">
    <property type="entry name" value="TY1 ENHANCER ACTIVATOR"/>
    <property type="match status" value="1"/>
</dbReference>
<sequence>MKADSAKRTSTSTARGRGTYAAQACSICRGKKTKCDGNKPVCGPCASSGRQDECSWGRESGRKPRTEAHFEAMRKRADALEEYVNLLESVLEKCRREHGGATDNGQSYLQFRPRDAEGMILPDECDVDGNDNDDPNNEDQAFTQELCLPTRNLKLEEGNLLLHGNTAVFRFAPEPVIPQVASRFPLNSQAPRYVLLVDGVDEQNYNPDFDWSRYLPASVPLDRKEHDKLLDLLFKFFMSWCLRIVPDLFLRDMHQSLSTPRSQTPPKTAHYSPMLHNALIAVATAFSDDPRIRDIKSRQAFAANAKSYIESECQQPNISVMHALSVLGSYHSGLGEQTLGYLYFGMSARISQALGLSIDCSAWVKSGLISEHDMFDRNWAYWTTFTQDVCWSLYVGRDFSIPSTSDGKRIPIPSVDPQFDSVPWYHPPSGVPPQPNFLSTTFAASCELLMIARRIMDVVNGLNNASVRHEVNHELISNIDLKLNTWKSNLSANLDITLKSRPTATPHKLMMHCTYWWFFILLHRPFYQRKHRPSDRDIDHVKLCKRAAENIVELLGTWRSLYTLRYAPITLVQAVFSAGTIYLLGAVQAATGLRVAQESLKHALAQAQLCVQYLFEIGKSWQCATNIGEILRRLLQEQLKPLLDRRAIRDSGQGSEQNRSQPHNGGVSLSPGPSREAMSRRRRSPSQHRSSSRRDEVRSRGRPLVPAYLNNLSPTPSSSSHRSPIPSSESYTQSHPPSQPPSQSHSPSFSMQQLSPSSHSCTQQGMMFNHSWSIDYTPASPSADDAMSPLFQHFGGSMSASSSGGAGSGGGEGAGMGMMDVDLGSLSSGVHNNSGAGSGPNTGVGSGGSVGMDPSSFLAMLGGEPLSNAPFLPTFDSYSPPAPDSAPYSPQSVRREVSRGFESSGQAASGIPTESDLAVLAQFWEQNFREMA</sequence>
<comment type="subcellular location">
    <subcellularLocation>
        <location evidence="1">Nucleus</location>
    </subcellularLocation>
</comment>
<evidence type="ECO:0000256" key="3">
    <source>
        <dbReference type="ARBA" id="ARBA00022833"/>
    </source>
</evidence>
<keyword evidence="7" id="KW-0539">Nucleus</keyword>
<keyword evidence="4" id="KW-0805">Transcription regulation</keyword>
<feature type="domain" description="Zn(2)-C6 fungal-type" evidence="9">
    <location>
        <begin position="24"/>
        <end position="56"/>
    </location>
</feature>
<protein>
    <submittedName>
        <fullName evidence="10">Fungal specific transcription factor</fullName>
    </submittedName>
</protein>
<feature type="compositionally biased region" description="Polar residues" evidence="8">
    <location>
        <begin position="652"/>
        <end position="663"/>
    </location>
</feature>
<organism evidence="10 11">
    <name type="scientific">Lyophyllum shimeji</name>
    <name type="common">Hon-shimeji</name>
    <name type="synonym">Tricholoma shimeji</name>
    <dbReference type="NCBI Taxonomy" id="47721"/>
    <lineage>
        <taxon>Eukaryota</taxon>
        <taxon>Fungi</taxon>
        <taxon>Dikarya</taxon>
        <taxon>Basidiomycota</taxon>
        <taxon>Agaricomycotina</taxon>
        <taxon>Agaricomycetes</taxon>
        <taxon>Agaricomycetidae</taxon>
        <taxon>Agaricales</taxon>
        <taxon>Tricholomatineae</taxon>
        <taxon>Lyophyllaceae</taxon>
        <taxon>Lyophyllum</taxon>
    </lineage>
</organism>
<dbReference type="InterPro" id="IPR036864">
    <property type="entry name" value="Zn2-C6_fun-type_DNA-bd_sf"/>
</dbReference>
<proteinExistence type="predicted"/>
<dbReference type="InterPro" id="IPR051615">
    <property type="entry name" value="Transcr_Regulatory_Elem"/>
</dbReference>
<keyword evidence="5" id="KW-0238">DNA-binding</keyword>